<gene>
    <name evidence="2" type="ORF">Rhe02_63120</name>
</gene>
<reference evidence="2" key="1">
    <citation type="submission" date="2021-01" db="EMBL/GenBank/DDBJ databases">
        <title>Whole genome shotgun sequence of Rhizocola hellebori NBRC 109834.</title>
        <authorList>
            <person name="Komaki H."/>
            <person name="Tamura T."/>
        </authorList>
    </citation>
    <scope>NUCLEOTIDE SEQUENCE</scope>
    <source>
        <strain evidence="2">NBRC 109834</strain>
    </source>
</reference>
<feature type="domain" description="Aminoglycoside phosphotransferase" evidence="1">
    <location>
        <begin position="146"/>
        <end position="369"/>
    </location>
</feature>
<dbReference type="InterPro" id="IPR002575">
    <property type="entry name" value="Aminoglycoside_PTrfase"/>
</dbReference>
<organism evidence="2 3">
    <name type="scientific">Rhizocola hellebori</name>
    <dbReference type="NCBI Taxonomy" id="1392758"/>
    <lineage>
        <taxon>Bacteria</taxon>
        <taxon>Bacillati</taxon>
        <taxon>Actinomycetota</taxon>
        <taxon>Actinomycetes</taxon>
        <taxon>Micromonosporales</taxon>
        <taxon>Micromonosporaceae</taxon>
        <taxon>Rhizocola</taxon>
    </lineage>
</organism>
<dbReference type="AlphaFoldDB" id="A0A8J3VJ40"/>
<protein>
    <recommendedName>
        <fullName evidence="1">Aminoglycoside phosphotransferase domain-containing protein</fullName>
    </recommendedName>
</protein>
<keyword evidence="3" id="KW-1185">Reference proteome</keyword>
<evidence type="ECO:0000259" key="1">
    <source>
        <dbReference type="Pfam" id="PF01636"/>
    </source>
</evidence>
<dbReference type="Gene3D" id="3.90.1200.10">
    <property type="match status" value="1"/>
</dbReference>
<sequence>MVQARSAAKVVLVDDASGLVLCDERSGTVQLPELRFESAWPPLGGRLSEAIAAQIGVCGRVLEPLDFVTVVMTAGPGQDAPVGYSWRPPADVYGQVTVVDRFLDQDRWRPPWYRTGWAERADAYVDEVLAATGRRRLGDSQQVKHWSLSAVLRTAADGGDVFLKSGLPPYAHEPAVTSWLATQGCGPFATIVAAAAPDAWWVANDFGGADGQKGSPADQARILAQLCRVQVAMLDQTEALFALGCRPLRMADLASTIPDLLSRDDLWAAPKELRNLHRAFDAHEATQLRGLGSFLSRCCADLETAGMPDTLIHGDFHPGNAVLRADGVLLHDWSFAAIGNPLLDLACARYDASPEQAAAGFDAYLSGWSGVVDPAALRRAWRPAGPISAFAELVKFVGLVDLVGEAHAFNYLPVVYGWARRLLGACAADRA</sequence>
<dbReference type="RefSeq" id="WP_203912003.1">
    <property type="nucleotide sequence ID" value="NZ_BONY01000046.1"/>
</dbReference>
<dbReference type="Proteomes" id="UP000612899">
    <property type="component" value="Unassembled WGS sequence"/>
</dbReference>
<dbReference type="EMBL" id="BONY01000046">
    <property type="protein sequence ID" value="GIH08245.1"/>
    <property type="molecule type" value="Genomic_DNA"/>
</dbReference>
<dbReference type="InterPro" id="IPR011009">
    <property type="entry name" value="Kinase-like_dom_sf"/>
</dbReference>
<dbReference type="SUPFAM" id="SSF56112">
    <property type="entry name" value="Protein kinase-like (PK-like)"/>
    <property type="match status" value="1"/>
</dbReference>
<dbReference type="Pfam" id="PF01636">
    <property type="entry name" value="APH"/>
    <property type="match status" value="1"/>
</dbReference>
<evidence type="ECO:0000313" key="2">
    <source>
        <dbReference type="EMBL" id="GIH08245.1"/>
    </source>
</evidence>
<evidence type="ECO:0000313" key="3">
    <source>
        <dbReference type="Proteomes" id="UP000612899"/>
    </source>
</evidence>
<proteinExistence type="predicted"/>
<name>A0A8J3VJ40_9ACTN</name>
<accession>A0A8J3VJ40</accession>
<comment type="caution">
    <text evidence="2">The sequence shown here is derived from an EMBL/GenBank/DDBJ whole genome shotgun (WGS) entry which is preliminary data.</text>
</comment>